<keyword evidence="2" id="KW-0863">Zinc-finger</keyword>
<dbReference type="AlphaFoldDB" id="A0A6C0ANJ2"/>
<dbReference type="EMBL" id="MN740728">
    <property type="protein sequence ID" value="QHS80931.1"/>
    <property type="molecule type" value="Genomic_DNA"/>
</dbReference>
<evidence type="ECO:0000256" key="4">
    <source>
        <dbReference type="SAM" id="MobiDB-lite"/>
    </source>
</evidence>
<evidence type="ECO:0000256" key="3">
    <source>
        <dbReference type="ARBA" id="ARBA00022833"/>
    </source>
</evidence>
<evidence type="ECO:0000256" key="2">
    <source>
        <dbReference type="ARBA" id="ARBA00022771"/>
    </source>
</evidence>
<dbReference type="Gene3D" id="3.30.40.10">
    <property type="entry name" value="Zinc/RING finger domain, C3HC4 (zinc finger)"/>
    <property type="match status" value="1"/>
</dbReference>
<dbReference type="GO" id="GO:0061630">
    <property type="term" value="F:ubiquitin protein ligase activity"/>
    <property type="evidence" value="ECO:0007669"/>
    <property type="project" value="TreeGrafter"/>
</dbReference>
<dbReference type="SMART" id="SM00184">
    <property type="entry name" value="RING"/>
    <property type="match status" value="1"/>
</dbReference>
<evidence type="ECO:0000256" key="1">
    <source>
        <dbReference type="ARBA" id="ARBA00022723"/>
    </source>
</evidence>
<proteinExistence type="predicted"/>
<feature type="domain" description="RING-type" evidence="5">
    <location>
        <begin position="3"/>
        <end position="50"/>
    </location>
</feature>
<evidence type="ECO:0000313" key="6">
    <source>
        <dbReference type="EMBL" id="QHS80931.1"/>
    </source>
</evidence>
<organism evidence="6">
    <name type="scientific">viral metagenome</name>
    <dbReference type="NCBI Taxonomy" id="1070528"/>
    <lineage>
        <taxon>unclassified sequences</taxon>
        <taxon>metagenomes</taxon>
        <taxon>organismal metagenomes</taxon>
    </lineage>
</organism>
<keyword evidence="1" id="KW-0479">Metal-binding</keyword>
<feature type="region of interest" description="Disordered" evidence="4">
    <location>
        <begin position="60"/>
        <end position="86"/>
    </location>
</feature>
<accession>A0A6C0ANJ2</accession>
<dbReference type="GO" id="GO:0016567">
    <property type="term" value="P:protein ubiquitination"/>
    <property type="evidence" value="ECO:0007669"/>
    <property type="project" value="TreeGrafter"/>
</dbReference>
<dbReference type="InterPro" id="IPR013083">
    <property type="entry name" value="Znf_RING/FYVE/PHD"/>
</dbReference>
<feature type="compositionally biased region" description="Acidic residues" evidence="4">
    <location>
        <begin position="68"/>
        <end position="86"/>
    </location>
</feature>
<dbReference type="PROSITE" id="PS50089">
    <property type="entry name" value="ZF_RING_2"/>
    <property type="match status" value="1"/>
</dbReference>
<keyword evidence="3" id="KW-0862">Zinc</keyword>
<sequence>MECSICYSEITSATGKVELSCSHPFHYSCLTTWFDKQKMQGSHENCPLCRHESNEFEKLPAGIYDENRNEDEDDDDDDDDEDDDWEEMPTNAELAAQERASGKFQRIKNTRSPEEMQLYAASLIKACWRGYQDRLLYDNLHSVKYAITRATKAIDRSKKNLLYAVAQKKFLLSTIGMSRIEVKNYAVRKIQKYWWSYIKVIRKQNYSIHQSSLGYPGLPGIWRKDNSGNWEKVIMNPEEDLP</sequence>
<evidence type="ECO:0000259" key="5">
    <source>
        <dbReference type="PROSITE" id="PS50089"/>
    </source>
</evidence>
<dbReference type="SUPFAM" id="SSF57850">
    <property type="entry name" value="RING/U-box"/>
    <property type="match status" value="1"/>
</dbReference>
<dbReference type="Pfam" id="PF13639">
    <property type="entry name" value="zf-RING_2"/>
    <property type="match status" value="1"/>
</dbReference>
<dbReference type="PANTHER" id="PTHR45969">
    <property type="entry name" value="RING ZINC FINGER PROTEIN-RELATED"/>
    <property type="match status" value="1"/>
</dbReference>
<dbReference type="GO" id="GO:0008270">
    <property type="term" value="F:zinc ion binding"/>
    <property type="evidence" value="ECO:0007669"/>
    <property type="project" value="UniProtKB-KW"/>
</dbReference>
<protein>
    <recommendedName>
        <fullName evidence="5">RING-type domain-containing protein</fullName>
    </recommendedName>
</protein>
<dbReference type="PANTHER" id="PTHR45969:SF69">
    <property type="entry name" value="FINGER DOMAIN PROTEIN, PUTATIVE (AFU_ORTHOLOGUE AFUA_3G12190)-RELATED"/>
    <property type="match status" value="1"/>
</dbReference>
<dbReference type="InterPro" id="IPR001841">
    <property type="entry name" value="Znf_RING"/>
</dbReference>
<reference evidence="6" key="1">
    <citation type="journal article" date="2020" name="Nature">
        <title>Giant virus diversity and host interactions through global metagenomics.</title>
        <authorList>
            <person name="Schulz F."/>
            <person name="Roux S."/>
            <person name="Paez-Espino D."/>
            <person name="Jungbluth S."/>
            <person name="Walsh D.A."/>
            <person name="Denef V.J."/>
            <person name="McMahon K.D."/>
            <person name="Konstantinidis K.T."/>
            <person name="Eloe-Fadrosh E.A."/>
            <person name="Kyrpides N.C."/>
            <person name="Woyke T."/>
        </authorList>
    </citation>
    <scope>NUCLEOTIDE SEQUENCE</scope>
    <source>
        <strain evidence="6">GVMAG-S-1101161-73</strain>
    </source>
</reference>
<name>A0A6C0ANJ2_9ZZZZ</name>